<comment type="caution">
    <text evidence="2">The sequence shown here is derived from an EMBL/GenBank/DDBJ whole genome shotgun (WGS) entry which is preliminary data.</text>
</comment>
<evidence type="ECO:0000313" key="2">
    <source>
        <dbReference type="EMBL" id="KAJ1113790.1"/>
    </source>
</evidence>
<feature type="compositionally biased region" description="Gly residues" evidence="1">
    <location>
        <begin position="79"/>
        <end position="94"/>
    </location>
</feature>
<gene>
    <name evidence="2" type="ORF">NDU88_002032</name>
</gene>
<sequence>MKTSGGSPQKSMAEGETAVGELRTKHVLCRTAEAYARQTRSGRGLEEGRALMHTRCLASEAGSGWGVAVSPAVPEEPGPGEGKAGAAGPRGGCGVVTVLPSGG</sequence>
<dbReference type="AlphaFoldDB" id="A0AAV7NCG4"/>
<organism evidence="2 3">
    <name type="scientific">Pleurodeles waltl</name>
    <name type="common">Iberian ribbed newt</name>
    <dbReference type="NCBI Taxonomy" id="8319"/>
    <lineage>
        <taxon>Eukaryota</taxon>
        <taxon>Metazoa</taxon>
        <taxon>Chordata</taxon>
        <taxon>Craniata</taxon>
        <taxon>Vertebrata</taxon>
        <taxon>Euteleostomi</taxon>
        <taxon>Amphibia</taxon>
        <taxon>Batrachia</taxon>
        <taxon>Caudata</taxon>
        <taxon>Salamandroidea</taxon>
        <taxon>Salamandridae</taxon>
        <taxon>Pleurodelinae</taxon>
        <taxon>Pleurodeles</taxon>
    </lineage>
</organism>
<keyword evidence="3" id="KW-1185">Reference proteome</keyword>
<dbReference type="Proteomes" id="UP001066276">
    <property type="component" value="Chromosome 8"/>
</dbReference>
<accession>A0AAV7NCG4</accession>
<proteinExistence type="predicted"/>
<reference evidence="2" key="1">
    <citation type="journal article" date="2022" name="bioRxiv">
        <title>Sequencing and chromosome-scale assembly of the giantPleurodeles waltlgenome.</title>
        <authorList>
            <person name="Brown T."/>
            <person name="Elewa A."/>
            <person name="Iarovenko S."/>
            <person name="Subramanian E."/>
            <person name="Araus A.J."/>
            <person name="Petzold A."/>
            <person name="Susuki M."/>
            <person name="Suzuki K.-i.T."/>
            <person name="Hayashi T."/>
            <person name="Toyoda A."/>
            <person name="Oliveira C."/>
            <person name="Osipova E."/>
            <person name="Leigh N.D."/>
            <person name="Simon A."/>
            <person name="Yun M.H."/>
        </authorList>
    </citation>
    <scope>NUCLEOTIDE SEQUENCE</scope>
    <source>
        <strain evidence="2">20211129_DDA</strain>
        <tissue evidence="2">Liver</tissue>
    </source>
</reference>
<feature type="compositionally biased region" description="Polar residues" evidence="1">
    <location>
        <begin position="1"/>
        <end position="10"/>
    </location>
</feature>
<feature type="region of interest" description="Disordered" evidence="1">
    <location>
        <begin position="1"/>
        <end position="22"/>
    </location>
</feature>
<name>A0AAV7NCG4_PLEWA</name>
<feature type="region of interest" description="Disordered" evidence="1">
    <location>
        <begin position="68"/>
        <end position="103"/>
    </location>
</feature>
<protein>
    <submittedName>
        <fullName evidence="2">Uncharacterized protein</fullName>
    </submittedName>
</protein>
<evidence type="ECO:0000256" key="1">
    <source>
        <dbReference type="SAM" id="MobiDB-lite"/>
    </source>
</evidence>
<dbReference type="EMBL" id="JANPWB010000012">
    <property type="protein sequence ID" value="KAJ1113790.1"/>
    <property type="molecule type" value="Genomic_DNA"/>
</dbReference>
<evidence type="ECO:0000313" key="3">
    <source>
        <dbReference type="Proteomes" id="UP001066276"/>
    </source>
</evidence>